<dbReference type="PANTHER" id="PTHR47926">
    <property type="entry name" value="PENTATRICOPEPTIDE REPEAT-CONTAINING PROTEIN"/>
    <property type="match status" value="1"/>
</dbReference>
<name>A0A7I8K455_SPIIN</name>
<evidence type="ECO:0000313" key="6">
    <source>
        <dbReference type="Proteomes" id="UP000663760"/>
    </source>
</evidence>
<dbReference type="Proteomes" id="UP000663760">
    <property type="component" value="Chromosome 2"/>
</dbReference>
<dbReference type="Pfam" id="PF01535">
    <property type="entry name" value="PPR"/>
    <property type="match status" value="4"/>
</dbReference>
<dbReference type="PROSITE" id="PS51375">
    <property type="entry name" value="PPR"/>
    <property type="match status" value="2"/>
</dbReference>
<evidence type="ECO:0000256" key="3">
    <source>
        <dbReference type="PROSITE-ProRule" id="PRU00708"/>
    </source>
</evidence>
<dbReference type="NCBIfam" id="TIGR00756">
    <property type="entry name" value="PPR"/>
    <property type="match status" value="3"/>
</dbReference>
<accession>A0A7I8K455</accession>
<evidence type="ECO:0000259" key="4">
    <source>
        <dbReference type="Pfam" id="PF14432"/>
    </source>
</evidence>
<proteinExistence type="inferred from homology"/>
<feature type="repeat" description="PPR" evidence="3">
    <location>
        <begin position="316"/>
        <end position="350"/>
    </location>
</feature>
<dbReference type="FunFam" id="1.25.40.10:FF:000333">
    <property type="entry name" value="Pentatricopeptide repeat-containing protein"/>
    <property type="match status" value="1"/>
</dbReference>
<dbReference type="GO" id="GO:0009451">
    <property type="term" value="P:RNA modification"/>
    <property type="evidence" value="ECO:0007669"/>
    <property type="project" value="InterPro"/>
</dbReference>
<dbReference type="FunFam" id="1.25.40.10:FF:000690">
    <property type="entry name" value="Pentatricopeptide repeat-containing protein"/>
    <property type="match status" value="1"/>
</dbReference>
<dbReference type="InterPro" id="IPR032867">
    <property type="entry name" value="DYW_dom"/>
</dbReference>
<dbReference type="Pfam" id="PF14432">
    <property type="entry name" value="DYW_deaminase"/>
    <property type="match status" value="1"/>
</dbReference>
<dbReference type="InterPro" id="IPR002885">
    <property type="entry name" value="PPR_rpt"/>
</dbReference>
<feature type="repeat" description="PPR" evidence="3">
    <location>
        <begin position="212"/>
        <end position="246"/>
    </location>
</feature>
<evidence type="ECO:0000313" key="5">
    <source>
        <dbReference type="EMBL" id="CAA7391233.1"/>
    </source>
</evidence>
<dbReference type="EMBL" id="LR746265">
    <property type="protein sequence ID" value="CAA7391233.1"/>
    <property type="molecule type" value="Genomic_DNA"/>
</dbReference>
<dbReference type="PANTHER" id="PTHR47926:SF452">
    <property type="entry name" value="PENTATRICOPEPTIDE REPEAT-CONTAINING PROTEIN"/>
    <property type="match status" value="1"/>
</dbReference>
<dbReference type="Pfam" id="PF20431">
    <property type="entry name" value="E_motif"/>
    <property type="match status" value="1"/>
</dbReference>
<keyword evidence="2" id="KW-0677">Repeat</keyword>
<dbReference type="AlphaFoldDB" id="A0A7I8K455"/>
<dbReference type="Gene3D" id="1.25.40.10">
    <property type="entry name" value="Tetratricopeptide repeat domain"/>
    <property type="match status" value="2"/>
</dbReference>
<dbReference type="InterPro" id="IPR046960">
    <property type="entry name" value="PPR_At4g14850-like_plant"/>
</dbReference>
<reference evidence="5" key="1">
    <citation type="submission" date="2020-02" db="EMBL/GenBank/DDBJ databases">
        <authorList>
            <person name="Scholz U."/>
            <person name="Mascher M."/>
            <person name="Fiebig A."/>
        </authorList>
    </citation>
    <scope>NUCLEOTIDE SEQUENCE</scope>
</reference>
<evidence type="ECO:0000256" key="2">
    <source>
        <dbReference type="ARBA" id="ARBA00022737"/>
    </source>
</evidence>
<dbReference type="FunFam" id="1.25.40.10:FF:000470">
    <property type="entry name" value="Pentatricopeptide repeat-containing protein At5g66520"/>
    <property type="match status" value="1"/>
</dbReference>
<sequence>MLWASPPGSAMADLKACRTVRELRQLHAAAIKTGHIRDPLVAAEVLRTAALSEDRDLRYAGLVFSQMEAPNIFSWNTMIRAFSESSCDLASGGILLYCRMLQGDPSAIPNKYTFPSVLKACAAAAAGEEARQIHAQAIKMGLDADGFVASNLVRAYATCRSMDDARRLFRRSRLPERSESAVVLQNVIIDGYMCLGMVEHARKAFDEMPVRSVVSWNAVVAGYAQNGLFKHAVDVFRSMQAEGVGPNHVTLVSVLPAISHLGALDLGKWVHAYATRNDIEVDDVLGSALVDMYAKCGSIERALQVFEEIPSRRRRNPIIWSAVISGLALHGRADDAVEQFARMEREGVIPTDVAFIGVLKACSHGGLVEAGRRFFRRMVDVYGLKPRLEHYGCMVDMLGRAGLLEEAEQLLLGMPMAPDDVILKSLLSACKMHGAVEMGSRVADRLMELAPRDGGCFVLLSNLYASLGNWEAVAKVRLMMKELGVTKDPGRSWITLDGVVHGFVVEDSSHRRSGEIHTMLEEISLKLRSAGHTPDIKQVLLNIDDEEKESALKYHSEKIAVAFGLISTEPGAELRVVKNLRVCADCHESMKLISKIYNRRIVVRDRSRFHHFEGGVCSCKDYW</sequence>
<dbReference type="InterPro" id="IPR011990">
    <property type="entry name" value="TPR-like_helical_dom_sf"/>
</dbReference>
<dbReference type="GO" id="GO:0003729">
    <property type="term" value="F:mRNA binding"/>
    <property type="evidence" value="ECO:0007669"/>
    <property type="project" value="UniProtKB-ARBA"/>
</dbReference>
<keyword evidence="6" id="KW-1185">Reference proteome</keyword>
<dbReference type="GO" id="GO:0008270">
    <property type="term" value="F:zinc ion binding"/>
    <property type="evidence" value="ECO:0007669"/>
    <property type="project" value="InterPro"/>
</dbReference>
<feature type="domain" description="DYW" evidence="4">
    <location>
        <begin position="531"/>
        <end position="623"/>
    </location>
</feature>
<gene>
    <name evidence="5" type="ORF">SI8410_02002574</name>
</gene>
<protein>
    <recommendedName>
        <fullName evidence="4">DYW domain-containing protein</fullName>
    </recommendedName>
</protein>
<comment type="similarity">
    <text evidence="1">Belongs to the PPR family. PCMP-H subfamily.</text>
</comment>
<dbReference type="InterPro" id="IPR046848">
    <property type="entry name" value="E_motif"/>
</dbReference>
<evidence type="ECO:0000256" key="1">
    <source>
        <dbReference type="ARBA" id="ARBA00006643"/>
    </source>
</evidence>
<dbReference type="Pfam" id="PF13041">
    <property type="entry name" value="PPR_2"/>
    <property type="match status" value="1"/>
</dbReference>
<organism evidence="5 6">
    <name type="scientific">Spirodela intermedia</name>
    <name type="common">Intermediate duckweed</name>
    <dbReference type="NCBI Taxonomy" id="51605"/>
    <lineage>
        <taxon>Eukaryota</taxon>
        <taxon>Viridiplantae</taxon>
        <taxon>Streptophyta</taxon>
        <taxon>Embryophyta</taxon>
        <taxon>Tracheophyta</taxon>
        <taxon>Spermatophyta</taxon>
        <taxon>Magnoliopsida</taxon>
        <taxon>Liliopsida</taxon>
        <taxon>Araceae</taxon>
        <taxon>Lemnoideae</taxon>
        <taxon>Spirodela</taxon>
    </lineage>
</organism>
<dbReference type="OrthoDB" id="330671at2759"/>